<proteinExistence type="predicted"/>
<organism evidence="2 3">
    <name type="scientific">Pipistrellus kuhlii</name>
    <name type="common">Kuhl's pipistrelle</name>
    <dbReference type="NCBI Taxonomy" id="59472"/>
    <lineage>
        <taxon>Eukaryota</taxon>
        <taxon>Metazoa</taxon>
        <taxon>Chordata</taxon>
        <taxon>Craniata</taxon>
        <taxon>Vertebrata</taxon>
        <taxon>Euteleostomi</taxon>
        <taxon>Mammalia</taxon>
        <taxon>Eutheria</taxon>
        <taxon>Laurasiatheria</taxon>
        <taxon>Chiroptera</taxon>
        <taxon>Yangochiroptera</taxon>
        <taxon>Vespertilionidae</taxon>
        <taxon>Pipistrellus</taxon>
    </lineage>
</organism>
<evidence type="ECO:0000313" key="2">
    <source>
        <dbReference type="EMBL" id="KAF6283100.1"/>
    </source>
</evidence>
<gene>
    <name evidence="2" type="ORF">mPipKuh1_010190</name>
</gene>
<evidence type="ECO:0000256" key="1">
    <source>
        <dbReference type="SAM" id="MobiDB-lite"/>
    </source>
</evidence>
<accession>A0A7J7S3V4</accession>
<feature type="region of interest" description="Disordered" evidence="1">
    <location>
        <begin position="1"/>
        <end position="64"/>
    </location>
</feature>
<name>A0A7J7S3V4_PIPKU</name>
<dbReference type="Proteomes" id="UP000558488">
    <property type="component" value="Unassembled WGS sequence"/>
</dbReference>
<keyword evidence="3" id="KW-1185">Reference proteome</keyword>
<protein>
    <submittedName>
        <fullName evidence="2">Uncharacterized protein</fullName>
    </submittedName>
</protein>
<reference evidence="2 3" key="1">
    <citation type="journal article" date="2020" name="Nature">
        <title>Six reference-quality genomes reveal evolution of bat adaptations.</title>
        <authorList>
            <person name="Jebb D."/>
            <person name="Huang Z."/>
            <person name="Pippel M."/>
            <person name="Hughes G.M."/>
            <person name="Lavrichenko K."/>
            <person name="Devanna P."/>
            <person name="Winkler S."/>
            <person name="Jermiin L.S."/>
            <person name="Skirmuntt E.C."/>
            <person name="Katzourakis A."/>
            <person name="Burkitt-Gray L."/>
            <person name="Ray D.A."/>
            <person name="Sullivan K.A.M."/>
            <person name="Roscito J.G."/>
            <person name="Kirilenko B.M."/>
            <person name="Davalos L.M."/>
            <person name="Corthals A.P."/>
            <person name="Power M.L."/>
            <person name="Jones G."/>
            <person name="Ransome R.D."/>
            <person name="Dechmann D.K.N."/>
            <person name="Locatelli A.G."/>
            <person name="Puechmaille S.J."/>
            <person name="Fedrigo O."/>
            <person name="Jarvis E.D."/>
            <person name="Hiller M."/>
            <person name="Vernes S.C."/>
            <person name="Myers E.W."/>
            <person name="Teeling E.C."/>
        </authorList>
    </citation>
    <scope>NUCLEOTIDE SEQUENCE [LARGE SCALE GENOMIC DNA]</scope>
    <source>
        <strain evidence="2">MPipKuh1</strain>
        <tissue evidence="2">Flight muscle</tissue>
    </source>
</reference>
<dbReference type="AlphaFoldDB" id="A0A7J7S3V4"/>
<comment type="caution">
    <text evidence="2">The sequence shown here is derived from an EMBL/GenBank/DDBJ whole genome shotgun (WGS) entry which is preliminary data.</text>
</comment>
<sequence length="181" mass="19052">MIGEPGLSAEPRIRPTSEAGPGSGSQRRRGANLMGPTGMFPSSCTWDRGLSSPGEKARPSGADPFSRAWRGNCIRPLEGAPGWKELVIRPLGEWKGWSGSRRAQAVSCAGAGLSCRCSSPFTSPSLLKFKKTEYACILYQNLQSFSPAGVALAEHRPVNQEVRAHAQAADSVPSGGRAGGS</sequence>
<evidence type="ECO:0000313" key="3">
    <source>
        <dbReference type="Proteomes" id="UP000558488"/>
    </source>
</evidence>
<dbReference type="EMBL" id="JACAGB010000053">
    <property type="protein sequence ID" value="KAF6283100.1"/>
    <property type="molecule type" value="Genomic_DNA"/>
</dbReference>